<dbReference type="CDD" id="cd17574">
    <property type="entry name" value="REC_OmpR"/>
    <property type="match status" value="1"/>
</dbReference>
<dbReference type="GO" id="GO:0006355">
    <property type="term" value="P:regulation of DNA-templated transcription"/>
    <property type="evidence" value="ECO:0007669"/>
    <property type="project" value="InterPro"/>
</dbReference>
<evidence type="ECO:0000313" key="36">
    <source>
        <dbReference type="Proteomes" id="UP000546244"/>
    </source>
</evidence>
<sequence length="223" mass="25670">MNRILMVDDDSNIRELVTIFLEKEGFTVFNAQDGVDALSVLEKTTVDLAVIDIMMPNMDGWELCSAIKSFQEIPVIFLTARGEIEQKIKGFSLGADDYVVKPFAPEELVARIRVLLKRYQILATQEIRIGNISLNEKEMLVTSQSKVITLPLKEFQLLFRLAGYPDKTFSREQLIEEIWGYDYEGDERTVDVHIKRLREKFPAEQSGFTIRTIRGLGYRLEEL</sequence>
<keyword evidence="9" id="KW-0804">Transcription</keyword>
<evidence type="ECO:0000313" key="33">
    <source>
        <dbReference type="Proteomes" id="UP000539064"/>
    </source>
</evidence>
<dbReference type="Gene3D" id="1.10.10.10">
    <property type="entry name" value="Winged helix-like DNA-binding domain superfamily/Winged helix DNA-binding domain"/>
    <property type="match status" value="1"/>
</dbReference>
<dbReference type="SMART" id="SM00862">
    <property type="entry name" value="Trans_reg_C"/>
    <property type="match status" value="1"/>
</dbReference>
<evidence type="ECO:0000313" key="22">
    <source>
        <dbReference type="EMBL" id="MBC2116334.1"/>
    </source>
</evidence>
<evidence type="ECO:0000256" key="6">
    <source>
        <dbReference type="ARBA" id="ARBA00023026"/>
    </source>
</evidence>
<dbReference type="EMBL" id="JAARYH010000004">
    <property type="protein sequence ID" value="MBC2167031.1"/>
    <property type="molecule type" value="Genomic_DNA"/>
</dbReference>
<dbReference type="EMBL" id="JAARVG010000016">
    <property type="protein sequence ID" value="MBC1794671.1"/>
    <property type="molecule type" value="Genomic_DNA"/>
</dbReference>
<evidence type="ECO:0000256" key="9">
    <source>
        <dbReference type="ARBA" id="ARBA00023163"/>
    </source>
</evidence>
<evidence type="ECO:0000313" key="28">
    <source>
        <dbReference type="Proteomes" id="UP000029844"/>
    </source>
</evidence>
<dbReference type="EMBL" id="JNFA01000005">
    <property type="protein sequence ID" value="KGL43462.1"/>
    <property type="molecule type" value="Genomic_DNA"/>
</dbReference>
<dbReference type="PANTHER" id="PTHR48111">
    <property type="entry name" value="REGULATOR OF RPOS"/>
    <property type="match status" value="1"/>
</dbReference>
<dbReference type="Proteomes" id="UP000529446">
    <property type="component" value="Unassembled WGS sequence"/>
</dbReference>
<evidence type="ECO:0000313" key="17">
    <source>
        <dbReference type="EMBL" id="MBC1332750.1"/>
    </source>
</evidence>
<dbReference type="Proteomes" id="UP000547643">
    <property type="component" value="Unassembled WGS sequence"/>
</dbReference>
<gene>
    <name evidence="16" type="ORF">EP57_02480</name>
    <name evidence="17" type="ORF">HB759_12450</name>
    <name evidence="19" type="ORF">HB902_05860</name>
    <name evidence="27" type="ORF">HBP98_05455</name>
    <name evidence="20" type="ORF">HCA46_09775</name>
    <name evidence="21" type="ORF">HCA52_14655</name>
    <name evidence="22" type="ORF">HCB06_06825</name>
    <name evidence="26" type="ORF">HCB25_03555</name>
    <name evidence="23" type="ORF">HCB26_10680</name>
    <name evidence="24" type="ORF">HCB27_01620</name>
    <name evidence="25" type="ORF">HCB35_08860</name>
    <name evidence="18" type="ORF">HCI99_03170</name>
</gene>
<dbReference type="EMBL" id="JAARZA010000003">
    <property type="protein sequence ID" value="MBC2240589.1"/>
    <property type="molecule type" value="Genomic_DNA"/>
</dbReference>
<protein>
    <recommendedName>
        <fullName evidence="11">Heme response regulator HssR</fullName>
    </recommendedName>
</protein>
<accession>A0A099WER9</accession>
<dbReference type="FunFam" id="1.10.10.10:FF:000018">
    <property type="entry name" value="DNA-binding response regulator ResD"/>
    <property type="match status" value="1"/>
</dbReference>
<dbReference type="RefSeq" id="WP_036083892.1">
    <property type="nucleotide sequence ID" value="NZ_CBCSHQ010000001.1"/>
</dbReference>
<evidence type="ECO:0000313" key="16">
    <source>
        <dbReference type="EMBL" id="KGL43462.1"/>
    </source>
</evidence>
<dbReference type="InterPro" id="IPR011006">
    <property type="entry name" value="CheY-like_superfamily"/>
</dbReference>
<evidence type="ECO:0000256" key="2">
    <source>
        <dbReference type="ARBA" id="ARBA00022490"/>
    </source>
</evidence>
<keyword evidence="28" id="KW-1185">Reference proteome</keyword>
<dbReference type="GO" id="GO:0000976">
    <property type="term" value="F:transcription cis-regulatory region binding"/>
    <property type="evidence" value="ECO:0007669"/>
    <property type="project" value="TreeGrafter"/>
</dbReference>
<evidence type="ECO:0000313" key="29">
    <source>
        <dbReference type="Proteomes" id="UP000519573"/>
    </source>
</evidence>
<reference evidence="29 30" key="2">
    <citation type="submission" date="2020-03" db="EMBL/GenBank/DDBJ databases">
        <title>Soil Listeria distribution.</title>
        <authorList>
            <person name="Liao J."/>
            <person name="Wiedmann M."/>
        </authorList>
    </citation>
    <scope>NUCLEOTIDE SEQUENCE [LARGE SCALE GENOMIC DNA]</scope>
    <source>
        <strain evidence="25 39">FSL L7-0149</strain>
        <strain evidence="26 38">FSL L7-0153</strain>
        <strain evidence="23 29">FSL L7-0245</strain>
        <strain evidence="24 34">FSL L7-0259</strain>
        <strain evidence="22 30">FSL L7-0360</strain>
        <strain evidence="21 33">FSL L7-0978</strain>
        <strain evidence="20 37">FSL L7-1017</strain>
        <strain evidence="19 35">FSL L7-1387</strain>
        <strain evidence="18 32">FSL L7-1547</strain>
        <strain evidence="17 31">FSL L7-1833</strain>
        <strain evidence="27 36">FSL L7-1850</strain>
    </source>
</reference>
<evidence type="ECO:0000313" key="34">
    <source>
        <dbReference type="Proteomes" id="UP000541735"/>
    </source>
</evidence>
<evidence type="ECO:0000313" key="19">
    <source>
        <dbReference type="EMBL" id="MBC1561587.1"/>
    </source>
</evidence>
<dbReference type="EMBL" id="JAASTX010000003">
    <property type="protein sequence ID" value="MBC1490817.1"/>
    <property type="molecule type" value="Genomic_DNA"/>
</dbReference>
<dbReference type="CDD" id="cd00383">
    <property type="entry name" value="trans_reg_C"/>
    <property type="match status" value="1"/>
</dbReference>
<dbReference type="EMBL" id="JAARRW010000002">
    <property type="protein sequence ID" value="MBC1561587.1"/>
    <property type="molecule type" value="Genomic_DNA"/>
</dbReference>
<dbReference type="eggNOG" id="COG0745">
    <property type="taxonomic scope" value="Bacteria"/>
</dbReference>
<dbReference type="PANTHER" id="PTHR48111:SF49">
    <property type="entry name" value="HEME RESPONSE REGULATOR HSSR"/>
    <property type="match status" value="1"/>
</dbReference>
<evidence type="ECO:0000313" key="25">
    <source>
        <dbReference type="EMBL" id="MBC2240589.1"/>
    </source>
</evidence>
<dbReference type="Gene3D" id="3.40.50.2300">
    <property type="match status" value="1"/>
</dbReference>
<dbReference type="PROSITE" id="PS51755">
    <property type="entry name" value="OMPR_PHOB"/>
    <property type="match status" value="1"/>
</dbReference>
<evidence type="ECO:0000313" key="39">
    <source>
        <dbReference type="Proteomes" id="UP000553016"/>
    </source>
</evidence>
<evidence type="ECO:0000256" key="8">
    <source>
        <dbReference type="ARBA" id="ARBA00023159"/>
    </source>
</evidence>
<dbReference type="EMBL" id="JAARYD010000001">
    <property type="protein sequence ID" value="MBC2175299.1"/>
    <property type="molecule type" value="Genomic_DNA"/>
</dbReference>
<evidence type="ECO:0000313" key="37">
    <source>
        <dbReference type="Proteomes" id="UP000547643"/>
    </source>
</evidence>
<evidence type="ECO:0000313" key="23">
    <source>
        <dbReference type="EMBL" id="MBC2167031.1"/>
    </source>
</evidence>
<dbReference type="FunFam" id="3.40.50.2300:FF:000001">
    <property type="entry name" value="DNA-binding response regulator PhoB"/>
    <property type="match status" value="1"/>
</dbReference>
<keyword evidence="7 13" id="KW-0238">DNA-binding</keyword>
<dbReference type="EMBL" id="JAARUV010000002">
    <property type="protein sequence ID" value="MBC1779126.1"/>
    <property type="molecule type" value="Genomic_DNA"/>
</dbReference>
<comment type="caution">
    <text evidence="16">The sequence shown here is derived from an EMBL/GenBank/DDBJ whole genome shotgun (WGS) entry which is preliminary data.</text>
</comment>
<dbReference type="GO" id="GO:0005829">
    <property type="term" value="C:cytosol"/>
    <property type="evidence" value="ECO:0007669"/>
    <property type="project" value="TreeGrafter"/>
</dbReference>
<organism evidence="16 28">
    <name type="scientific">Listeria booriae</name>
    <dbReference type="NCBI Taxonomy" id="1552123"/>
    <lineage>
        <taxon>Bacteria</taxon>
        <taxon>Bacillati</taxon>
        <taxon>Bacillota</taxon>
        <taxon>Bacilli</taxon>
        <taxon>Bacillales</taxon>
        <taxon>Listeriaceae</taxon>
        <taxon>Listeria</taxon>
    </lineage>
</organism>
<dbReference type="Proteomes" id="UP000539064">
    <property type="component" value="Unassembled WGS sequence"/>
</dbReference>
<evidence type="ECO:0000256" key="7">
    <source>
        <dbReference type="ARBA" id="ARBA00023125"/>
    </source>
</evidence>
<keyword evidence="8" id="KW-0010">Activator</keyword>
<dbReference type="Proteomes" id="UP000519573">
    <property type="component" value="Unassembled WGS sequence"/>
</dbReference>
<name>A0A099WER9_9LIST</name>
<dbReference type="InterPro" id="IPR039420">
    <property type="entry name" value="WalR-like"/>
</dbReference>
<feature type="domain" description="OmpR/PhoB-type" evidence="15">
    <location>
        <begin position="124"/>
        <end position="222"/>
    </location>
</feature>
<dbReference type="EMBL" id="JAARYY010000002">
    <property type="protein sequence ID" value="MBC2243130.1"/>
    <property type="molecule type" value="Genomic_DNA"/>
</dbReference>
<evidence type="ECO:0000313" key="30">
    <source>
        <dbReference type="Proteomes" id="UP000529446"/>
    </source>
</evidence>
<evidence type="ECO:0000259" key="15">
    <source>
        <dbReference type="PROSITE" id="PS51755"/>
    </source>
</evidence>
<dbReference type="STRING" id="1552123.EP57_02480"/>
<feature type="modified residue" description="4-aspartylphosphate" evidence="12">
    <location>
        <position position="52"/>
    </location>
</feature>
<dbReference type="Pfam" id="PF00072">
    <property type="entry name" value="Response_reg"/>
    <property type="match status" value="1"/>
</dbReference>
<evidence type="ECO:0000256" key="13">
    <source>
        <dbReference type="PROSITE-ProRule" id="PRU01091"/>
    </source>
</evidence>
<evidence type="ECO:0000313" key="21">
    <source>
        <dbReference type="EMBL" id="MBC1794671.1"/>
    </source>
</evidence>
<dbReference type="SMART" id="SM00448">
    <property type="entry name" value="REC"/>
    <property type="match status" value="1"/>
</dbReference>
<dbReference type="GO" id="GO:0000156">
    <property type="term" value="F:phosphorelay response regulator activity"/>
    <property type="evidence" value="ECO:0007669"/>
    <property type="project" value="TreeGrafter"/>
</dbReference>
<dbReference type="Proteomes" id="UP000541735">
    <property type="component" value="Unassembled WGS sequence"/>
</dbReference>
<proteinExistence type="predicted"/>
<dbReference type="GeneID" id="58716300"/>
<evidence type="ECO:0000259" key="14">
    <source>
        <dbReference type="PROSITE" id="PS50110"/>
    </source>
</evidence>
<dbReference type="Proteomes" id="UP000550367">
    <property type="component" value="Unassembled WGS sequence"/>
</dbReference>
<dbReference type="PROSITE" id="PS50110">
    <property type="entry name" value="RESPONSE_REGULATORY"/>
    <property type="match status" value="1"/>
</dbReference>
<dbReference type="GO" id="GO:0032993">
    <property type="term" value="C:protein-DNA complex"/>
    <property type="evidence" value="ECO:0007669"/>
    <property type="project" value="TreeGrafter"/>
</dbReference>
<feature type="DNA-binding region" description="OmpR/PhoB-type" evidence="13">
    <location>
        <begin position="124"/>
        <end position="222"/>
    </location>
</feature>
<evidence type="ECO:0000313" key="18">
    <source>
        <dbReference type="EMBL" id="MBC1490817.1"/>
    </source>
</evidence>
<evidence type="ECO:0000256" key="3">
    <source>
        <dbReference type="ARBA" id="ARBA00022553"/>
    </source>
</evidence>
<dbReference type="Pfam" id="PF00486">
    <property type="entry name" value="Trans_reg_C"/>
    <property type="match status" value="1"/>
</dbReference>
<comment type="function">
    <text evidence="10">Member of the two-component regulatory system HssS/HssR involved in intracellular heme homeostasis and tempering of staphylococcal virulence. Phosphorylated HssR binds to a direct repeat sequence within hrtAB promoter and activates the expression of hrtAB, an efflux pump, in response to extracellular heme, hemin, hemoglobin or blood.</text>
</comment>
<dbReference type="Gene3D" id="6.10.250.690">
    <property type="match status" value="1"/>
</dbReference>
<dbReference type="InterPro" id="IPR036388">
    <property type="entry name" value="WH-like_DNA-bd_sf"/>
</dbReference>
<dbReference type="Proteomes" id="UP000553016">
    <property type="component" value="Unassembled WGS sequence"/>
</dbReference>
<keyword evidence="6" id="KW-0843">Virulence</keyword>
<dbReference type="EMBL" id="JAAROL010000005">
    <property type="protein sequence ID" value="MBC1332750.1"/>
    <property type="molecule type" value="Genomic_DNA"/>
</dbReference>
<evidence type="ECO:0000313" key="35">
    <source>
        <dbReference type="Proteomes" id="UP000541955"/>
    </source>
</evidence>
<dbReference type="EMBL" id="JAARMV010000001">
    <property type="protein sequence ID" value="MBC2371453.1"/>
    <property type="molecule type" value="Genomic_DNA"/>
</dbReference>
<evidence type="ECO:0000256" key="10">
    <source>
        <dbReference type="ARBA" id="ARBA00037471"/>
    </source>
</evidence>
<dbReference type="Proteomes" id="UP000532866">
    <property type="component" value="Unassembled WGS sequence"/>
</dbReference>
<evidence type="ECO:0000313" key="27">
    <source>
        <dbReference type="EMBL" id="MBC2371453.1"/>
    </source>
</evidence>
<reference evidence="16 28" key="1">
    <citation type="submission" date="2014-05" db="EMBL/GenBank/DDBJ databases">
        <title>Novel Listeriaceae from food processing environments.</title>
        <authorList>
            <person name="den Bakker H.C."/>
        </authorList>
    </citation>
    <scope>NUCLEOTIDE SEQUENCE [LARGE SCALE GENOMIC DNA]</scope>
    <source>
        <strain evidence="16 28">FSL A5-0281</strain>
    </source>
</reference>
<dbReference type="EMBL" id="JAARXI010000003">
    <property type="protein sequence ID" value="MBC2116334.1"/>
    <property type="molecule type" value="Genomic_DNA"/>
</dbReference>
<dbReference type="OrthoDB" id="9790442at2"/>
<evidence type="ECO:0000256" key="4">
    <source>
        <dbReference type="ARBA" id="ARBA00023012"/>
    </source>
</evidence>
<dbReference type="Proteomes" id="UP000533953">
    <property type="component" value="Unassembled WGS sequence"/>
</dbReference>
<evidence type="ECO:0000313" key="32">
    <source>
        <dbReference type="Proteomes" id="UP000533953"/>
    </source>
</evidence>
<evidence type="ECO:0000313" key="26">
    <source>
        <dbReference type="EMBL" id="MBC2243130.1"/>
    </source>
</evidence>
<keyword evidence="2" id="KW-0963">Cytoplasm</keyword>
<evidence type="ECO:0000256" key="12">
    <source>
        <dbReference type="PROSITE-ProRule" id="PRU00169"/>
    </source>
</evidence>
<feature type="domain" description="Response regulatory" evidence="14">
    <location>
        <begin position="3"/>
        <end position="116"/>
    </location>
</feature>
<evidence type="ECO:0000256" key="11">
    <source>
        <dbReference type="ARBA" id="ARBA00039976"/>
    </source>
</evidence>
<keyword evidence="5" id="KW-0805">Transcription regulation</keyword>
<dbReference type="Proteomes" id="UP000541955">
    <property type="component" value="Unassembled WGS sequence"/>
</dbReference>
<dbReference type="InterPro" id="IPR001789">
    <property type="entry name" value="Sig_transdc_resp-reg_receiver"/>
</dbReference>
<evidence type="ECO:0000313" key="24">
    <source>
        <dbReference type="EMBL" id="MBC2175299.1"/>
    </source>
</evidence>
<dbReference type="SUPFAM" id="SSF52172">
    <property type="entry name" value="CheY-like"/>
    <property type="match status" value="1"/>
</dbReference>
<evidence type="ECO:0000313" key="20">
    <source>
        <dbReference type="EMBL" id="MBC1779126.1"/>
    </source>
</evidence>
<comment type="subcellular location">
    <subcellularLocation>
        <location evidence="1">Cytoplasm</location>
    </subcellularLocation>
</comment>
<evidence type="ECO:0000256" key="1">
    <source>
        <dbReference type="ARBA" id="ARBA00004496"/>
    </source>
</evidence>
<evidence type="ECO:0000313" key="38">
    <source>
        <dbReference type="Proteomes" id="UP000550367"/>
    </source>
</evidence>
<evidence type="ECO:0000313" key="31">
    <source>
        <dbReference type="Proteomes" id="UP000532866"/>
    </source>
</evidence>
<dbReference type="Proteomes" id="UP000029844">
    <property type="component" value="Unassembled WGS sequence"/>
</dbReference>
<dbReference type="AlphaFoldDB" id="A0A099WER9"/>
<dbReference type="InterPro" id="IPR001867">
    <property type="entry name" value="OmpR/PhoB-type_DNA-bd"/>
</dbReference>
<dbReference type="Proteomes" id="UP000546244">
    <property type="component" value="Unassembled WGS sequence"/>
</dbReference>
<keyword evidence="3 12" id="KW-0597">Phosphoprotein</keyword>
<keyword evidence="4" id="KW-0902">Two-component regulatory system</keyword>
<evidence type="ECO:0000256" key="5">
    <source>
        <dbReference type="ARBA" id="ARBA00023015"/>
    </source>
</evidence>